<reference evidence="3" key="1">
    <citation type="submission" date="2017-02" db="UniProtKB">
        <authorList>
            <consortium name="WormBaseParasite"/>
        </authorList>
    </citation>
    <scope>IDENTIFICATION</scope>
</reference>
<dbReference type="EMBL" id="UYSL01019935">
    <property type="protein sequence ID" value="VDL71456.1"/>
    <property type="molecule type" value="Genomic_DNA"/>
</dbReference>
<dbReference type="Proteomes" id="UP000271162">
    <property type="component" value="Unassembled WGS sequence"/>
</dbReference>
<keyword evidence="2" id="KW-1185">Reference proteome</keyword>
<dbReference type="AlphaFoldDB" id="A0A0N4XXW0"/>
<organism evidence="3">
    <name type="scientific">Nippostrongylus brasiliensis</name>
    <name type="common">Rat hookworm</name>
    <dbReference type="NCBI Taxonomy" id="27835"/>
    <lineage>
        <taxon>Eukaryota</taxon>
        <taxon>Metazoa</taxon>
        <taxon>Ecdysozoa</taxon>
        <taxon>Nematoda</taxon>
        <taxon>Chromadorea</taxon>
        <taxon>Rhabditida</taxon>
        <taxon>Rhabditina</taxon>
        <taxon>Rhabditomorpha</taxon>
        <taxon>Strongyloidea</taxon>
        <taxon>Heligmosomidae</taxon>
        <taxon>Nippostrongylus</taxon>
    </lineage>
</organism>
<proteinExistence type="predicted"/>
<protein>
    <submittedName>
        <fullName evidence="3">Peptidase_M1 domain-containing protein</fullName>
    </submittedName>
</protein>
<evidence type="ECO:0000313" key="1">
    <source>
        <dbReference type="EMBL" id="VDL71456.1"/>
    </source>
</evidence>
<evidence type="ECO:0000313" key="3">
    <source>
        <dbReference type="WBParaSite" id="NBR_0000786601-mRNA-1"/>
    </source>
</evidence>
<gene>
    <name evidence="1" type="ORF">NBR_LOCUS7867</name>
</gene>
<name>A0A0N4XXW0_NIPBR</name>
<reference evidence="1 2" key="2">
    <citation type="submission" date="2018-11" db="EMBL/GenBank/DDBJ databases">
        <authorList>
            <consortium name="Pathogen Informatics"/>
        </authorList>
    </citation>
    <scope>NUCLEOTIDE SEQUENCE [LARGE SCALE GENOMIC DNA]</scope>
</reference>
<sequence length="218" mass="24110">MIAESSEGGITPILLRDARLLLIGKIVTPVKTLWMDLPTVQAQDAYAAGVSALRSDTNISYICQAPHQGYISSGGTERDEESLTLAAAVKLMNYLASTKMTQLPSSPVTMLTYSFVAMAKRGTVSEEFFSKFVEGIRQDEGVTIAMIAQSIKQLWSYYGDVMSDLVAENLFAMWINELSPNIAFKNYFRVNAEHRINDPNGHSKRVFGPTYVSVRPAR</sequence>
<dbReference type="WBParaSite" id="NBR_0000786601-mRNA-1">
    <property type="protein sequence ID" value="NBR_0000786601-mRNA-1"/>
    <property type="gene ID" value="NBR_0000786601"/>
</dbReference>
<evidence type="ECO:0000313" key="2">
    <source>
        <dbReference type="Proteomes" id="UP000271162"/>
    </source>
</evidence>
<accession>A0A0N4XXW0</accession>